<dbReference type="HAMAP" id="MF_00978">
    <property type="entry name" value="Bifunct_BirA"/>
    <property type="match status" value="1"/>
</dbReference>
<dbReference type="PANTHER" id="PTHR12835:SF5">
    <property type="entry name" value="BIOTIN--PROTEIN LIGASE"/>
    <property type="match status" value="1"/>
</dbReference>
<sequence length="328" mass="36319">MSEQLLRLFENHEGEYVSGEAISKQLNVSRTAVWKQIRKLEAQGYEFEASRRLGYRLIHKPDKLSLTELLGSLTSNRLVTSIKLFDAVDSTQNIAHQLAEDGAPEGTLVIAEQQLHGRGRMGRSWVSPPSKGIWMSLVLRPNIPLPFTPQLTLLTAVALCRSLRKMTSADIGIKWPNDLLIDGKKISGILLESTAEEERLRYVVAGIGISVNLEQQDYPPEMLEKAISLKMATGQTLDRTAVIVSFLTEFENLYGLYQQEGFTPIRTLWEALSVSLHRRTSLITPQGPMVGTPIGLGEHGALMLQQDNGSIVPIFSAEMGLPTDDPST</sequence>
<accession>A0A917CHV7</accession>
<comment type="catalytic activity">
    <reaction evidence="2">
        <text>biotin + L-lysyl-[protein] + ATP = N(6)-biotinyl-L-lysyl-[protein] + AMP + diphosphate + H(+)</text>
        <dbReference type="Rhea" id="RHEA:11756"/>
        <dbReference type="Rhea" id="RHEA-COMP:9752"/>
        <dbReference type="Rhea" id="RHEA-COMP:10505"/>
        <dbReference type="ChEBI" id="CHEBI:15378"/>
        <dbReference type="ChEBI" id="CHEBI:29969"/>
        <dbReference type="ChEBI" id="CHEBI:30616"/>
        <dbReference type="ChEBI" id="CHEBI:33019"/>
        <dbReference type="ChEBI" id="CHEBI:57586"/>
        <dbReference type="ChEBI" id="CHEBI:83144"/>
        <dbReference type="ChEBI" id="CHEBI:456215"/>
        <dbReference type="EC" id="6.3.4.15"/>
    </reaction>
</comment>
<comment type="caution">
    <text evidence="2">Lacks conserved residue(s) required for the propagation of feature annotation.</text>
</comment>
<keyword evidence="2" id="KW-0547">Nucleotide-binding</keyword>
<dbReference type="PANTHER" id="PTHR12835">
    <property type="entry name" value="BIOTIN PROTEIN LIGASE"/>
    <property type="match status" value="1"/>
</dbReference>
<dbReference type="CDD" id="cd16442">
    <property type="entry name" value="BPL"/>
    <property type="match status" value="1"/>
</dbReference>
<dbReference type="GO" id="GO:0016740">
    <property type="term" value="F:transferase activity"/>
    <property type="evidence" value="ECO:0007669"/>
    <property type="project" value="UniProtKB-ARBA"/>
</dbReference>
<comment type="function">
    <text evidence="2">Acts both as a biotin--[acetyl-CoA-carboxylase] ligase and a repressor.</text>
</comment>
<dbReference type="Proteomes" id="UP000644756">
    <property type="component" value="Unassembled WGS sequence"/>
</dbReference>
<dbReference type="GO" id="GO:0003677">
    <property type="term" value="F:DNA binding"/>
    <property type="evidence" value="ECO:0007669"/>
    <property type="project" value="UniProtKB-UniRule"/>
</dbReference>
<dbReference type="Pfam" id="PF08279">
    <property type="entry name" value="HTH_11"/>
    <property type="match status" value="1"/>
</dbReference>
<evidence type="ECO:0000256" key="2">
    <source>
        <dbReference type="HAMAP-Rule" id="MF_00978"/>
    </source>
</evidence>
<feature type="binding site" evidence="2">
    <location>
        <position position="114"/>
    </location>
    <ligand>
        <name>biotin</name>
        <dbReference type="ChEBI" id="CHEBI:57586"/>
    </ligand>
</feature>
<keyword evidence="2" id="KW-0067">ATP-binding</keyword>
<dbReference type="InterPro" id="IPR004408">
    <property type="entry name" value="Biotin_CoA_COase_ligase"/>
</dbReference>
<feature type="DNA-binding region" description="H-T-H motif" evidence="2">
    <location>
        <begin position="19"/>
        <end position="38"/>
    </location>
</feature>
<dbReference type="GO" id="GO:0004077">
    <property type="term" value="F:biotin--[biotin carboxyl-carrier protein] ligase activity"/>
    <property type="evidence" value="ECO:0007669"/>
    <property type="project" value="UniProtKB-UniRule"/>
</dbReference>
<dbReference type="GO" id="GO:0005524">
    <property type="term" value="F:ATP binding"/>
    <property type="evidence" value="ECO:0007669"/>
    <property type="project" value="UniProtKB-UniRule"/>
</dbReference>
<dbReference type="SUPFAM" id="SSF46785">
    <property type="entry name" value="Winged helix' DNA-binding domain"/>
    <property type="match status" value="1"/>
</dbReference>
<dbReference type="InterPro" id="IPR036388">
    <property type="entry name" value="WH-like_DNA-bd_sf"/>
</dbReference>
<dbReference type="RefSeq" id="WP_188528314.1">
    <property type="nucleotide sequence ID" value="NZ_BMGR01000001.1"/>
</dbReference>
<dbReference type="AlphaFoldDB" id="A0A917CHV7"/>
<evidence type="ECO:0000313" key="4">
    <source>
        <dbReference type="EMBL" id="GGF89049.1"/>
    </source>
</evidence>
<protein>
    <recommendedName>
        <fullName evidence="2">Bifunctional ligase/repressor BirA</fullName>
    </recommendedName>
    <alternativeName>
        <fullName evidence="2">Biotin--[acetyl-CoA-carboxylase] ligase</fullName>
        <ecNumber evidence="2">6.3.4.15</ecNumber>
    </alternativeName>
    <alternativeName>
        <fullName evidence="2">Biotin--protein ligase</fullName>
    </alternativeName>
    <alternativeName>
        <fullName evidence="2">Biotin-[acetyl-CoA carboxylase] synthetase</fullName>
    </alternativeName>
</protein>
<dbReference type="SUPFAM" id="SSF55681">
    <property type="entry name" value="Class II aaRS and biotin synthetases"/>
    <property type="match status" value="1"/>
</dbReference>
<keyword evidence="1 2" id="KW-0436">Ligase</keyword>
<dbReference type="NCBIfam" id="TIGR00121">
    <property type="entry name" value="birA_ligase"/>
    <property type="match status" value="1"/>
</dbReference>
<evidence type="ECO:0000256" key="1">
    <source>
        <dbReference type="ARBA" id="ARBA00022598"/>
    </source>
</evidence>
<gene>
    <name evidence="2 4" type="primary">birA</name>
    <name evidence="4" type="ORF">GCM10010916_02940</name>
</gene>
<keyword evidence="2" id="KW-0804">Transcription</keyword>
<evidence type="ECO:0000313" key="5">
    <source>
        <dbReference type="Proteomes" id="UP000644756"/>
    </source>
</evidence>
<dbReference type="InterPro" id="IPR045864">
    <property type="entry name" value="aa-tRNA-synth_II/BPL/LPL"/>
</dbReference>
<reference evidence="4" key="2">
    <citation type="submission" date="2020-09" db="EMBL/GenBank/DDBJ databases">
        <authorList>
            <person name="Sun Q."/>
            <person name="Zhou Y."/>
        </authorList>
    </citation>
    <scope>NUCLEOTIDE SEQUENCE</scope>
    <source>
        <strain evidence="4">CGMCC 1.12987</strain>
    </source>
</reference>
<name>A0A917CHV7_9BACL</name>
<keyword evidence="2" id="KW-0238">DNA-binding</keyword>
<evidence type="ECO:0000259" key="3">
    <source>
        <dbReference type="PROSITE" id="PS51733"/>
    </source>
</evidence>
<keyword evidence="2" id="KW-0092">Biotin</keyword>
<dbReference type="GO" id="GO:0009249">
    <property type="term" value="P:protein lipoylation"/>
    <property type="evidence" value="ECO:0007669"/>
    <property type="project" value="UniProtKB-ARBA"/>
</dbReference>
<keyword evidence="2" id="KW-0678">Repressor</keyword>
<comment type="caution">
    <text evidence="4">The sequence shown here is derived from an EMBL/GenBank/DDBJ whole genome shotgun (WGS) entry which is preliminary data.</text>
</comment>
<dbReference type="Gene3D" id="1.10.10.10">
    <property type="entry name" value="Winged helix-like DNA-binding domain superfamily/Winged helix DNA-binding domain"/>
    <property type="match status" value="1"/>
</dbReference>
<keyword evidence="2" id="KW-0805">Transcription regulation</keyword>
<feature type="binding site" evidence="2">
    <location>
        <begin position="118"/>
        <end position="120"/>
    </location>
    <ligand>
        <name>biotin</name>
        <dbReference type="ChEBI" id="CHEBI:57586"/>
    </ligand>
</feature>
<feature type="binding site" evidence="2">
    <location>
        <position position="185"/>
    </location>
    <ligand>
        <name>biotin</name>
        <dbReference type="ChEBI" id="CHEBI:57586"/>
    </ligand>
</feature>
<comment type="similarity">
    <text evidence="2">Belongs to the biotin--protein ligase family.</text>
</comment>
<organism evidence="4 5">
    <name type="scientific">Paenibacillus abyssi</name>
    <dbReference type="NCBI Taxonomy" id="1340531"/>
    <lineage>
        <taxon>Bacteria</taxon>
        <taxon>Bacillati</taxon>
        <taxon>Bacillota</taxon>
        <taxon>Bacilli</taxon>
        <taxon>Bacillales</taxon>
        <taxon>Paenibacillaceae</taxon>
        <taxon>Paenibacillus</taxon>
    </lineage>
</organism>
<reference evidence="4" key="1">
    <citation type="journal article" date="2014" name="Int. J. Syst. Evol. Microbiol.">
        <title>Complete genome sequence of Corynebacterium casei LMG S-19264T (=DSM 44701T), isolated from a smear-ripened cheese.</title>
        <authorList>
            <consortium name="US DOE Joint Genome Institute (JGI-PGF)"/>
            <person name="Walter F."/>
            <person name="Albersmeier A."/>
            <person name="Kalinowski J."/>
            <person name="Ruckert C."/>
        </authorList>
    </citation>
    <scope>NUCLEOTIDE SEQUENCE</scope>
    <source>
        <strain evidence="4">CGMCC 1.12987</strain>
    </source>
</reference>
<dbReference type="InterPro" id="IPR030855">
    <property type="entry name" value="Bifunct_BirA"/>
</dbReference>
<dbReference type="GO" id="GO:0006355">
    <property type="term" value="P:regulation of DNA-templated transcription"/>
    <property type="evidence" value="ECO:0007669"/>
    <property type="project" value="UniProtKB-UniRule"/>
</dbReference>
<dbReference type="GO" id="GO:0005737">
    <property type="term" value="C:cytoplasm"/>
    <property type="evidence" value="ECO:0007669"/>
    <property type="project" value="TreeGrafter"/>
</dbReference>
<keyword evidence="5" id="KW-1185">Reference proteome</keyword>
<feature type="domain" description="BPL/LPL catalytic" evidence="3">
    <location>
        <begin position="58"/>
        <end position="258"/>
    </location>
</feature>
<proteinExistence type="inferred from homology"/>
<dbReference type="InterPro" id="IPR036390">
    <property type="entry name" value="WH_DNA-bd_sf"/>
</dbReference>
<dbReference type="InterPro" id="IPR004143">
    <property type="entry name" value="BPL_LPL_catalytic"/>
</dbReference>
<dbReference type="InterPro" id="IPR013196">
    <property type="entry name" value="HTH_11"/>
</dbReference>
<dbReference type="EMBL" id="BMGR01000001">
    <property type="protein sequence ID" value="GGF89049.1"/>
    <property type="molecule type" value="Genomic_DNA"/>
</dbReference>
<dbReference type="PROSITE" id="PS51733">
    <property type="entry name" value="BPL_LPL_CATALYTIC"/>
    <property type="match status" value="1"/>
</dbReference>
<dbReference type="EC" id="6.3.4.15" evidence="2"/>
<dbReference type="Pfam" id="PF03099">
    <property type="entry name" value="BPL_LplA_LipB"/>
    <property type="match status" value="1"/>
</dbReference>
<dbReference type="Gene3D" id="3.30.930.10">
    <property type="entry name" value="Bira Bifunctional Protein, Domain 2"/>
    <property type="match status" value="1"/>
</dbReference>